<feature type="region of interest" description="Disordered" evidence="1">
    <location>
        <begin position="89"/>
        <end position="109"/>
    </location>
</feature>
<dbReference type="AlphaFoldDB" id="A0A9D4FDQ5"/>
<protein>
    <recommendedName>
        <fullName evidence="2">C2H2-type domain-containing protein</fullName>
    </recommendedName>
</protein>
<reference evidence="3" key="2">
    <citation type="submission" date="2020-11" db="EMBL/GenBank/DDBJ databases">
        <authorList>
            <person name="McCartney M.A."/>
            <person name="Auch B."/>
            <person name="Kono T."/>
            <person name="Mallez S."/>
            <person name="Becker A."/>
            <person name="Gohl D.M."/>
            <person name="Silverstein K.A.T."/>
            <person name="Koren S."/>
            <person name="Bechman K.B."/>
            <person name="Herman A."/>
            <person name="Abrahante J.E."/>
            <person name="Garbe J."/>
        </authorList>
    </citation>
    <scope>NUCLEOTIDE SEQUENCE</scope>
    <source>
        <strain evidence="3">Duluth1</strain>
        <tissue evidence="3">Whole animal</tissue>
    </source>
</reference>
<dbReference type="SMART" id="SM00355">
    <property type="entry name" value="ZnF_C2H2"/>
    <property type="match status" value="2"/>
</dbReference>
<dbReference type="InterPro" id="IPR013087">
    <property type="entry name" value="Znf_C2H2_type"/>
</dbReference>
<dbReference type="EMBL" id="JAIWYP010000007">
    <property type="protein sequence ID" value="KAH3793922.1"/>
    <property type="molecule type" value="Genomic_DNA"/>
</dbReference>
<evidence type="ECO:0000256" key="1">
    <source>
        <dbReference type="SAM" id="MobiDB-lite"/>
    </source>
</evidence>
<feature type="compositionally biased region" description="Basic and acidic residues" evidence="1">
    <location>
        <begin position="100"/>
        <end position="109"/>
    </location>
</feature>
<sequence>MEKCWLCEANFPDRKSLNVHLISSAHRRLSVMCAWCDGKENVYTRIADLESHVKKVHRKVAISMDQFTRENGFDFAKYPEDYAKVVENINPTNPRRPIKRKEESHNKLE</sequence>
<comment type="caution">
    <text evidence="3">The sequence shown here is derived from an EMBL/GenBank/DDBJ whole genome shotgun (WGS) entry which is preliminary data.</text>
</comment>
<organism evidence="3 4">
    <name type="scientific">Dreissena polymorpha</name>
    <name type="common">Zebra mussel</name>
    <name type="synonym">Mytilus polymorpha</name>
    <dbReference type="NCBI Taxonomy" id="45954"/>
    <lineage>
        <taxon>Eukaryota</taxon>
        <taxon>Metazoa</taxon>
        <taxon>Spiralia</taxon>
        <taxon>Lophotrochozoa</taxon>
        <taxon>Mollusca</taxon>
        <taxon>Bivalvia</taxon>
        <taxon>Autobranchia</taxon>
        <taxon>Heteroconchia</taxon>
        <taxon>Euheterodonta</taxon>
        <taxon>Imparidentia</taxon>
        <taxon>Neoheterodontei</taxon>
        <taxon>Myida</taxon>
        <taxon>Dreissenoidea</taxon>
        <taxon>Dreissenidae</taxon>
        <taxon>Dreissena</taxon>
    </lineage>
</organism>
<evidence type="ECO:0000313" key="4">
    <source>
        <dbReference type="Proteomes" id="UP000828390"/>
    </source>
</evidence>
<dbReference type="Gene3D" id="3.30.160.60">
    <property type="entry name" value="Classic Zinc Finger"/>
    <property type="match status" value="1"/>
</dbReference>
<keyword evidence="4" id="KW-1185">Reference proteome</keyword>
<name>A0A9D4FDQ5_DREPO</name>
<dbReference type="Proteomes" id="UP000828390">
    <property type="component" value="Unassembled WGS sequence"/>
</dbReference>
<proteinExistence type="predicted"/>
<evidence type="ECO:0000259" key="2">
    <source>
        <dbReference type="PROSITE" id="PS00028"/>
    </source>
</evidence>
<feature type="domain" description="C2H2-type" evidence="2">
    <location>
        <begin position="4"/>
        <end position="26"/>
    </location>
</feature>
<gene>
    <name evidence="3" type="ORF">DPMN_147448</name>
</gene>
<dbReference type="PROSITE" id="PS00028">
    <property type="entry name" value="ZINC_FINGER_C2H2_1"/>
    <property type="match status" value="1"/>
</dbReference>
<reference evidence="3" key="1">
    <citation type="journal article" date="2019" name="bioRxiv">
        <title>The Genome of the Zebra Mussel, Dreissena polymorpha: A Resource for Invasive Species Research.</title>
        <authorList>
            <person name="McCartney M.A."/>
            <person name="Auch B."/>
            <person name="Kono T."/>
            <person name="Mallez S."/>
            <person name="Zhang Y."/>
            <person name="Obille A."/>
            <person name="Becker A."/>
            <person name="Abrahante J.E."/>
            <person name="Garbe J."/>
            <person name="Badalamenti J.P."/>
            <person name="Herman A."/>
            <person name="Mangelson H."/>
            <person name="Liachko I."/>
            <person name="Sullivan S."/>
            <person name="Sone E.D."/>
            <person name="Koren S."/>
            <person name="Silverstein K.A.T."/>
            <person name="Beckman K.B."/>
            <person name="Gohl D.M."/>
        </authorList>
    </citation>
    <scope>NUCLEOTIDE SEQUENCE</scope>
    <source>
        <strain evidence="3">Duluth1</strain>
        <tissue evidence="3">Whole animal</tissue>
    </source>
</reference>
<accession>A0A9D4FDQ5</accession>
<evidence type="ECO:0000313" key="3">
    <source>
        <dbReference type="EMBL" id="KAH3793922.1"/>
    </source>
</evidence>